<dbReference type="InterPro" id="IPR011009">
    <property type="entry name" value="Kinase-like_dom_sf"/>
</dbReference>
<name>A0A165J4V2_9BASI</name>
<dbReference type="GO" id="GO:0005829">
    <property type="term" value="C:cytosol"/>
    <property type="evidence" value="ECO:0007669"/>
    <property type="project" value="TreeGrafter"/>
</dbReference>
<dbReference type="Proteomes" id="UP000076842">
    <property type="component" value="Unassembled WGS sequence"/>
</dbReference>
<dbReference type="STRING" id="1353952.A0A165J4V2"/>
<dbReference type="OrthoDB" id="10252171at2759"/>
<keyword evidence="5" id="KW-0808">Transferase</keyword>
<dbReference type="AlphaFoldDB" id="A0A165J4V2"/>
<keyword evidence="1" id="KW-0547">Nucleotide-binding</keyword>
<keyword evidence="5" id="KW-0418">Kinase</keyword>
<dbReference type="GO" id="GO:0004674">
    <property type="term" value="F:protein serine/threonine kinase activity"/>
    <property type="evidence" value="ECO:0007669"/>
    <property type="project" value="TreeGrafter"/>
</dbReference>
<keyword evidence="6" id="KW-1185">Reference proteome</keyword>
<dbReference type="GO" id="GO:0035556">
    <property type="term" value="P:intracellular signal transduction"/>
    <property type="evidence" value="ECO:0007669"/>
    <property type="project" value="TreeGrafter"/>
</dbReference>
<dbReference type="EMBL" id="KV423923">
    <property type="protein sequence ID" value="KZT61375.1"/>
    <property type="molecule type" value="Genomic_DNA"/>
</dbReference>
<feature type="compositionally biased region" description="Basic and acidic residues" evidence="3">
    <location>
        <begin position="22"/>
        <end position="39"/>
    </location>
</feature>
<protein>
    <submittedName>
        <fullName evidence="5">Kinase-like protein</fullName>
    </submittedName>
</protein>
<dbReference type="SUPFAM" id="SSF56112">
    <property type="entry name" value="Protein kinase-like (PK-like)"/>
    <property type="match status" value="1"/>
</dbReference>
<evidence type="ECO:0000256" key="3">
    <source>
        <dbReference type="SAM" id="MobiDB-lite"/>
    </source>
</evidence>
<keyword evidence="2" id="KW-0067">ATP-binding</keyword>
<accession>A0A165J4V2</accession>
<dbReference type="GO" id="GO:0005634">
    <property type="term" value="C:nucleus"/>
    <property type="evidence" value="ECO:0007669"/>
    <property type="project" value="TreeGrafter"/>
</dbReference>
<feature type="compositionally biased region" description="Polar residues" evidence="3">
    <location>
        <begin position="82"/>
        <end position="92"/>
    </location>
</feature>
<dbReference type="Pfam" id="PF00069">
    <property type="entry name" value="Pkinase"/>
    <property type="match status" value="1"/>
</dbReference>
<evidence type="ECO:0000313" key="5">
    <source>
        <dbReference type="EMBL" id="KZT61375.1"/>
    </source>
</evidence>
<dbReference type="GO" id="GO:0045719">
    <property type="term" value="P:negative regulation of glycogen biosynthetic process"/>
    <property type="evidence" value="ECO:0007669"/>
    <property type="project" value="TreeGrafter"/>
</dbReference>
<evidence type="ECO:0000256" key="2">
    <source>
        <dbReference type="ARBA" id="ARBA00022840"/>
    </source>
</evidence>
<dbReference type="InterPro" id="IPR008271">
    <property type="entry name" value="Ser/Thr_kinase_AS"/>
</dbReference>
<feature type="compositionally biased region" description="Acidic residues" evidence="3">
    <location>
        <begin position="68"/>
        <end position="79"/>
    </location>
</feature>
<sequence length="616" mass="67266">MAEALTLNPISFRQEPPSPTLKQRDRSQSRESTSAERLSRPQPSFRSISGSWGISGVGRGFDWRWDLDRDDEAAVEDDEKTSPLSKSPSSETARAVEDLTIASSSSPPSLPPIETSHLANQEPSMPTGDTTPGPPTETPTSPGIRPSRRAPSRRISLMAGRHVAPPTDLKPEDLPPVSPRITLSRTNSAASLALSTMTPLSRRNSDAEWMANTSDPRTPLEKQEITYPPSYTPFPYSSKTPALARNASVSSTFSARSTTAPSVASEYDDDDYEDDTALAGFGVEADAGRGAYGLVKRARRVDANGLPFGPSLIIKYVIKSRILADSWKRHRQYGTIPIEIYVLLFLTNVPHLSLPRPWHPGRKDFPPGLVREPVQQRGHDNIGKLLEFWEDAHYYYLVMPFEEPGTDLFDLVEANPAGLKPYEVRSLFGQIADAVEFLHSKGIIHRDLKDENVVLGHDGTCYLIDFGSCASGWREGKYWDTFSGTLDYAGPEILRGERYTGKPQDVYALGVIGYVLLVGECPYATATEAQAGLAPGSKAALALEARCGKGFEEGERGIEPGREGEEADGGGALEDAADLVRRCLSTSVDDRPQASRILDHRFLAGSAGWVGKEKVL</sequence>
<evidence type="ECO:0000259" key="4">
    <source>
        <dbReference type="PROSITE" id="PS50011"/>
    </source>
</evidence>
<evidence type="ECO:0000256" key="1">
    <source>
        <dbReference type="ARBA" id="ARBA00022741"/>
    </source>
</evidence>
<dbReference type="SMART" id="SM00220">
    <property type="entry name" value="S_TKc"/>
    <property type="match status" value="1"/>
</dbReference>
<proteinExistence type="predicted"/>
<gene>
    <name evidence="5" type="ORF">CALCODRAFT_479881</name>
</gene>
<evidence type="ECO:0000313" key="6">
    <source>
        <dbReference type="Proteomes" id="UP000076842"/>
    </source>
</evidence>
<dbReference type="InterPro" id="IPR000719">
    <property type="entry name" value="Prot_kinase_dom"/>
</dbReference>
<feature type="domain" description="Protein kinase" evidence="4">
    <location>
        <begin position="281"/>
        <end position="603"/>
    </location>
</feature>
<reference evidence="5 6" key="1">
    <citation type="journal article" date="2016" name="Mol. Biol. Evol.">
        <title>Comparative Genomics of Early-Diverging Mushroom-Forming Fungi Provides Insights into the Origins of Lignocellulose Decay Capabilities.</title>
        <authorList>
            <person name="Nagy L.G."/>
            <person name="Riley R."/>
            <person name="Tritt A."/>
            <person name="Adam C."/>
            <person name="Daum C."/>
            <person name="Floudas D."/>
            <person name="Sun H."/>
            <person name="Yadav J.S."/>
            <person name="Pangilinan J."/>
            <person name="Larsson K.H."/>
            <person name="Matsuura K."/>
            <person name="Barry K."/>
            <person name="Labutti K."/>
            <person name="Kuo R."/>
            <person name="Ohm R.A."/>
            <person name="Bhattacharya S.S."/>
            <person name="Shirouzu T."/>
            <person name="Yoshinaga Y."/>
            <person name="Martin F.M."/>
            <person name="Grigoriev I.V."/>
            <person name="Hibbett D.S."/>
        </authorList>
    </citation>
    <scope>NUCLEOTIDE SEQUENCE [LARGE SCALE GENOMIC DNA]</scope>
    <source>
        <strain evidence="5 6">HHB12733</strain>
    </source>
</reference>
<dbReference type="Gene3D" id="1.10.510.10">
    <property type="entry name" value="Transferase(Phosphotransferase) domain 1"/>
    <property type="match status" value="1"/>
</dbReference>
<dbReference type="GO" id="GO:0005524">
    <property type="term" value="F:ATP binding"/>
    <property type="evidence" value="ECO:0007669"/>
    <property type="project" value="UniProtKB-KW"/>
</dbReference>
<feature type="region of interest" description="Disordered" evidence="3">
    <location>
        <begin position="1"/>
        <end position="178"/>
    </location>
</feature>
<dbReference type="PROSITE" id="PS00108">
    <property type="entry name" value="PROTEIN_KINASE_ST"/>
    <property type="match status" value="1"/>
</dbReference>
<dbReference type="PANTHER" id="PTHR24346:SF51">
    <property type="entry name" value="PAS DOMAIN-CONTAINING SERINE_THREONINE-PROTEIN KINASE"/>
    <property type="match status" value="1"/>
</dbReference>
<dbReference type="Gene3D" id="3.30.200.20">
    <property type="entry name" value="Phosphorylase Kinase, domain 1"/>
    <property type="match status" value="1"/>
</dbReference>
<organism evidence="5 6">
    <name type="scientific">Calocera cornea HHB12733</name>
    <dbReference type="NCBI Taxonomy" id="1353952"/>
    <lineage>
        <taxon>Eukaryota</taxon>
        <taxon>Fungi</taxon>
        <taxon>Dikarya</taxon>
        <taxon>Basidiomycota</taxon>
        <taxon>Agaricomycotina</taxon>
        <taxon>Dacrymycetes</taxon>
        <taxon>Dacrymycetales</taxon>
        <taxon>Dacrymycetaceae</taxon>
        <taxon>Calocera</taxon>
    </lineage>
</organism>
<dbReference type="PANTHER" id="PTHR24346">
    <property type="entry name" value="MAP/MICROTUBULE AFFINITY-REGULATING KINASE"/>
    <property type="match status" value="1"/>
</dbReference>
<dbReference type="PROSITE" id="PS50011">
    <property type="entry name" value="PROTEIN_KINASE_DOM"/>
    <property type="match status" value="1"/>
</dbReference>
<dbReference type="InParanoid" id="A0A165J4V2"/>